<accession>A0A839HI35</accession>
<dbReference type="SUPFAM" id="SSF55681">
    <property type="entry name" value="Class II aaRS and biotin synthetases"/>
    <property type="match status" value="1"/>
</dbReference>
<evidence type="ECO:0000313" key="14">
    <source>
        <dbReference type="EMBL" id="MBB1161096.1"/>
    </source>
</evidence>
<evidence type="ECO:0000256" key="7">
    <source>
        <dbReference type="ARBA" id="ARBA00022840"/>
    </source>
</evidence>
<name>A0A839HI35_9BURK</name>
<evidence type="ECO:0000256" key="5">
    <source>
        <dbReference type="ARBA" id="ARBA00022598"/>
    </source>
</evidence>
<dbReference type="PANTHER" id="PTHR43707:SF1">
    <property type="entry name" value="HISTIDINE--TRNA LIGASE, MITOCHONDRIAL-RELATED"/>
    <property type="match status" value="1"/>
</dbReference>
<dbReference type="InterPro" id="IPR004516">
    <property type="entry name" value="HisRS/HisZ"/>
</dbReference>
<dbReference type="InterPro" id="IPR006195">
    <property type="entry name" value="aa-tRNA-synth_II"/>
</dbReference>
<dbReference type="Pfam" id="PF03129">
    <property type="entry name" value="HGTP_anticodon"/>
    <property type="match status" value="1"/>
</dbReference>
<sequence length="452" mass="48625">MSEISRAARPDASPLRAVKGMNDLLPPASAQWEWLEATVRELMRRHGYANVRTPIVEPTALFVRGLGEVTDIVEKEMYAFEDKLNGDQLTLRPEGTAGVVRAAVEHSLLREGGKRLYYLGPMFRHERPQKGRYRQFHQVGVEVLGFPGPDVDAEVILLTRTLWRALGLVEGRDLRLELNSLGQPAERQAHRAALIAHFEAHADQLDEDARRRLHSNPLRILDTKNPAMQALVESAPKLGDFLGEASRAHLAAVCGVLDAAGIAYRLNPRLVRGMDYYNLTVFEWVTERLGAQGTVCGGGRYDGLVGQLGGQPAPGVGWGLGIERLMLLLEEVGVLPAPPAPDVYAVVPSAAALQPAMVAVDALRAAGVAVLWHAAGAEGPASMKSQFKKADASGARYALVFGEAELAEGLVALKPLRAPAAGEGQGGDAPRAAQQLKPLHDVAAWAAELLPA</sequence>
<evidence type="ECO:0000256" key="2">
    <source>
        <dbReference type="ARBA" id="ARBA00008226"/>
    </source>
</evidence>
<keyword evidence="5 11" id="KW-0436">Ligase</keyword>
<dbReference type="HAMAP" id="MF_00127">
    <property type="entry name" value="His_tRNA_synth"/>
    <property type="match status" value="1"/>
</dbReference>
<evidence type="ECO:0000256" key="3">
    <source>
        <dbReference type="ARBA" id="ARBA00011738"/>
    </source>
</evidence>
<dbReference type="GO" id="GO:0006427">
    <property type="term" value="P:histidyl-tRNA aminoacylation"/>
    <property type="evidence" value="ECO:0007669"/>
    <property type="project" value="UniProtKB-UniRule"/>
</dbReference>
<evidence type="ECO:0000256" key="6">
    <source>
        <dbReference type="ARBA" id="ARBA00022741"/>
    </source>
</evidence>
<reference evidence="14 15" key="1">
    <citation type="submission" date="2020-08" db="EMBL/GenBank/DDBJ databases">
        <title>Aquariorum lacteus gen. nov., sp. nov., a new member of the family Comamonadaceae, isolated from freshwater aquarium.</title>
        <authorList>
            <person name="Chun S.-J."/>
        </authorList>
    </citation>
    <scope>NUCLEOTIDE SEQUENCE [LARGE SCALE GENOMIC DNA]</scope>
    <source>
        <strain evidence="14 15">SJAQ100</strain>
    </source>
</reference>
<dbReference type="InterPro" id="IPR036621">
    <property type="entry name" value="Anticodon-bd_dom_sf"/>
</dbReference>
<feature type="binding site" evidence="12">
    <location>
        <position position="272"/>
    </location>
    <ligand>
        <name>L-histidine</name>
        <dbReference type="ChEBI" id="CHEBI:57595"/>
    </ligand>
</feature>
<comment type="caution">
    <text evidence="14">The sequence shown here is derived from an EMBL/GenBank/DDBJ whole genome shotgun (WGS) entry which is preliminary data.</text>
</comment>
<dbReference type="InterPro" id="IPR041715">
    <property type="entry name" value="HisRS-like_core"/>
</dbReference>
<keyword evidence="4 11" id="KW-0963">Cytoplasm</keyword>
<dbReference type="PROSITE" id="PS50862">
    <property type="entry name" value="AA_TRNA_LIGASE_II"/>
    <property type="match status" value="1"/>
</dbReference>
<keyword evidence="15" id="KW-1185">Reference proteome</keyword>
<feature type="binding site" evidence="12">
    <location>
        <position position="142"/>
    </location>
    <ligand>
        <name>L-histidine</name>
        <dbReference type="ChEBI" id="CHEBI:57595"/>
    </ligand>
</feature>
<evidence type="ECO:0000256" key="1">
    <source>
        <dbReference type="ARBA" id="ARBA00004496"/>
    </source>
</evidence>
<dbReference type="PANTHER" id="PTHR43707">
    <property type="entry name" value="HISTIDYL-TRNA SYNTHETASE"/>
    <property type="match status" value="1"/>
</dbReference>
<dbReference type="FunFam" id="3.30.930.10:FF:000005">
    <property type="entry name" value="Histidine--tRNA ligase"/>
    <property type="match status" value="1"/>
</dbReference>
<keyword evidence="7 11" id="KW-0067">ATP-binding</keyword>
<gene>
    <name evidence="11 14" type="primary">hisS</name>
    <name evidence="14" type="ORF">H4F90_03755</name>
</gene>
<feature type="binding site" evidence="12">
    <location>
        <begin position="94"/>
        <end position="96"/>
    </location>
    <ligand>
        <name>L-histidine</name>
        <dbReference type="ChEBI" id="CHEBI:57595"/>
    </ligand>
</feature>
<dbReference type="EMBL" id="JACIVI010000001">
    <property type="protein sequence ID" value="MBB1161096.1"/>
    <property type="molecule type" value="Genomic_DNA"/>
</dbReference>
<dbReference type="GO" id="GO:0005524">
    <property type="term" value="F:ATP binding"/>
    <property type="evidence" value="ECO:0007669"/>
    <property type="project" value="UniProtKB-UniRule"/>
</dbReference>
<dbReference type="EC" id="6.1.1.21" evidence="11"/>
<dbReference type="RefSeq" id="WP_182661600.1">
    <property type="nucleotide sequence ID" value="NZ_JACIVI010000001.1"/>
</dbReference>
<dbReference type="GO" id="GO:0004821">
    <property type="term" value="F:histidine-tRNA ligase activity"/>
    <property type="evidence" value="ECO:0007669"/>
    <property type="project" value="UniProtKB-UniRule"/>
</dbReference>
<comment type="catalytic activity">
    <reaction evidence="10 11">
        <text>tRNA(His) + L-histidine + ATP = L-histidyl-tRNA(His) + AMP + diphosphate + H(+)</text>
        <dbReference type="Rhea" id="RHEA:17313"/>
        <dbReference type="Rhea" id="RHEA-COMP:9665"/>
        <dbReference type="Rhea" id="RHEA-COMP:9689"/>
        <dbReference type="ChEBI" id="CHEBI:15378"/>
        <dbReference type="ChEBI" id="CHEBI:30616"/>
        <dbReference type="ChEBI" id="CHEBI:33019"/>
        <dbReference type="ChEBI" id="CHEBI:57595"/>
        <dbReference type="ChEBI" id="CHEBI:78442"/>
        <dbReference type="ChEBI" id="CHEBI:78527"/>
        <dbReference type="ChEBI" id="CHEBI:456215"/>
        <dbReference type="EC" id="6.1.1.21"/>
    </reaction>
</comment>
<keyword evidence="6 11" id="KW-0547">Nucleotide-binding</keyword>
<dbReference type="AlphaFoldDB" id="A0A839HI35"/>
<feature type="domain" description="Aminoacyl-transfer RNA synthetases class-II family profile" evidence="13">
    <location>
        <begin position="35"/>
        <end position="348"/>
    </location>
</feature>
<keyword evidence="9 11" id="KW-0030">Aminoacyl-tRNA synthetase</keyword>
<protein>
    <recommendedName>
        <fullName evidence="11">Histidine--tRNA ligase</fullName>
        <ecNumber evidence="11">6.1.1.21</ecNumber>
    </recommendedName>
    <alternativeName>
        <fullName evidence="11">Histidyl-tRNA synthetase</fullName>
        <shortName evidence="11">HisRS</shortName>
    </alternativeName>
</protein>
<dbReference type="CDD" id="cd00773">
    <property type="entry name" value="HisRS-like_core"/>
    <property type="match status" value="1"/>
</dbReference>
<evidence type="ECO:0000256" key="12">
    <source>
        <dbReference type="PIRSR" id="PIRSR001549-1"/>
    </source>
</evidence>
<dbReference type="SUPFAM" id="SSF52954">
    <property type="entry name" value="Class II aaRS ABD-related"/>
    <property type="match status" value="1"/>
</dbReference>
<dbReference type="Proteomes" id="UP000586093">
    <property type="component" value="Unassembled WGS sequence"/>
</dbReference>
<dbReference type="Gene3D" id="3.30.930.10">
    <property type="entry name" value="Bira Bifunctional Protein, Domain 2"/>
    <property type="match status" value="1"/>
</dbReference>
<dbReference type="Gene3D" id="3.40.50.800">
    <property type="entry name" value="Anticodon-binding domain"/>
    <property type="match status" value="1"/>
</dbReference>
<dbReference type="Pfam" id="PF13393">
    <property type="entry name" value="tRNA-synt_His"/>
    <property type="match status" value="1"/>
</dbReference>
<evidence type="ECO:0000256" key="8">
    <source>
        <dbReference type="ARBA" id="ARBA00022917"/>
    </source>
</evidence>
<dbReference type="PIRSF" id="PIRSF001549">
    <property type="entry name" value="His-tRNA_synth"/>
    <property type="match status" value="1"/>
</dbReference>
<comment type="similarity">
    <text evidence="2 11">Belongs to the class-II aminoacyl-tRNA synthetase family.</text>
</comment>
<feature type="binding site" evidence="12">
    <location>
        <position position="138"/>
    </location>
    <ligand>
        <name>L-histidine</name>
        <dbReference type="ChEBI" id="CHEBI:57595"/>
    </ligand>
</feature>
<evidence type="ECO:0000256" key="4">
    <source>
        <dbReference type="ARBA" id="ARBA00022490"/>
    </source>
</evidence>
<dbReference type="InterPro" id="IPR045864">
    <property type="entry name" value="aa-tRNA-synth_II/BPL/LPL"/>
</dbReference>
<dbReference type="InterPro" id="IPR015807">
    <property type="entry name" value="His-tRNA-ligase"/>
</dbReference>
<comment type="subcellular location">
    <subcellularLocation>
        <location evidence="1 11">Cytoplasm</location>
    </subcellularLocation>
</comment>
<evidence type="ECO:0000256" key="10">
    <source>
        <dbReference type="ARBA" id="ARBA00047639"/>
    </source>
</evidence>
<dbReference type="NCBIfam" id="TIGR00442">
    <property type="entry name" value="hisS"/>
    <property type="match status" value="1"/>
</dbReference>
<comment type="subunit">
    <text evidence="3 11">Homodimer.</text>
</comment>
<organism evidence="14 15">
    <name type="scientific">Aquariibacter albus</name>
    <dbReference type="NCBI Taxonomy" id="2759899"/>
    <lineage>
        <taxon>Bacteria</taxon>
        <taxon>Pseudomonadati</taxon>
        <taxon>Pseudomonadota</taxon>
        <taxon>Betaproteobacteria</taxon>
        <taxon>Burkholderiales</taxon>
        <taxon>Sphaerotilaceae</taxon>
        <taxon>Aquariibacter</taxon>
    </lineage>
</organism>
<evidence type="ECO:0000313" key="15">
    <source>
        <dbReference type="Proteomes" id="UP000586093"/>
    </source>
</evidence>
<feature type="binding site" evidence="12">
    <location>
        <begin position="276"/>
        <end position="277"/>
    </location>
    <ligand>
        <name>L-histidine</name>
        <dbReference type="ChEBI" id="CHEBI:57595"/>
    </ligand>
</feature>
<evidence type="ECO:0000259" key="13">
    <source>
        <dbReference type="PROSITE" id="PS50862"/>
    </source>
</evidence>
<feature type="binding site" evidence="12">
    <location>
        <position position="124"/>
    </location>
    <ligand>
        <name>L-histidine</name>
        <dbReference type="ChEBI" id="CHEBI:57595"/>
    </ligand>
</feature>
<keyword evidence="8 11" id="KW-0648">Protein biosynthesis</keyword>
<evidence type="ECO:0000256" key="9">
    <source>
        <dbReference type="ARBA" id="ARBA00023146"/>
    </source>
</evidence>
<proteinExistence type="inferred from homology"/>
<dbReference type="InterPro" id="IPR004154">
    <property type="entry name" value="Anticodon-bd"/>
</dbReference>
<evidence type="ECO:0000256" key="11">
    <source>
        <dbReference type="HAMAP-Rule" id="MF_00127"/>
    </source>
</evidence>
<dbReference type="GO" id="GO:0005737">
    <property type="term" value="C:cytoplasm"/>
    <property type="evidence" value="ECO:0007669"/>
    <property type="project" value="UniProtKB-SubCell"/>
</dbReference>